<organism evidence="18 19">
    <name type="scientific">Sander lucioperca</name>
    <name type="common">Pike-perch</name>
    <name type="synonym">Perca lucioperca</name>
    <dbReference type="NCBI Taxonomy" id="283035"/>
    <lineage>
        <taxon>Eukaryota</taxon>
        <taxon>Metazoa</taxon>
        <taxon>Chordata</taxon>
        <taxon>Craniata</taxon>
        <taxon>Vertebrata</taxon>
        <taxon>Euteleostomi</taxon>
        <taxon>Actinopterygii</taxon>
        <taxon>Neopterygii</taxon>
        <taxon>Teleostei</taxon>
        <taxon>Neoteleostei</taxon>
        <taxon>Acanthomorphata</taxon>
        <taxon>Eupercaria</taxon>
        <taxon>Perciformes</taxon>
        <taxon>Percoidei</taxon>
        <taxon>Percidae</taxon>
        <taxon>Luciopercinae</taxon>
        <taxon>Sander</taxon>
    </lineage>
</organism>
<evidence type="ECO:0000256" key="10">
    <source>
        <dbReference type="ARBA" id="ARBA00023136"/>
    </source>
</evidence>
<evidence type="ECO:0000256" key="11">
    <source>
        <dbReference type="ARBA" id="ARBA00023157"/>
    </source>
</evidence>
<evidence type="ECO:0000259" key="17">
    <source>
        <dbReference type="Pfam" id="PF07565"/>
    </source>
</evidence>
<feature type="region of interest" description="Disordered" evidence="15">
    <location>
        <begin position="227"/>
        <end position="260"/>
    </location>
</feature>
<evidence type="ECO:0000256" key="13">
    <source>
        <dbReference type="ARBA" id="ARBA00023201"/>
    </source>
</evidence>
<proteinExistence type="inferred from homology"/>
<dbReference type="Proteomes" id="UP000694568">
    <property type="component" value="Unplaced"/>
</dbReference>
<comment type="subcellular location">
    <subcellularLocation>
        <location evidence="1">Apical cell membrane</location>
    </subcellularLocation>
    <subcellularLocation>
        <location evidence="2">Basolateral cell membrane</location>
        <topology evidence="2">Multi-pass membrane protein</topology>
    </subcellularLocation>
    <subcellularLocation>
        <location evidence="14">Membrane</location>
        <topology evidence="14">Multi-pass membrane protein</topology>
    </subcellularLocation>
</comment>
<name>A0A8D0APN5_SANLU</name>
<comment type="similarity">
    <text evidence="3 14">Belongs to the anion exchanger (TC 2.A.31) family.</text>
</comment>
<feature type="region of interest" description="Disordered" evidence="15">
    <location>
        <begin position="39"/>
        <end position="79"/>
    </location>
</feature>
<evidence type="ECO:0000256" key="14">
    <source>
        <dbReference type="RuleBase" id="RU362035"/>
    </source>
</evidence>
<feature type="compositionally biased region" description="Basic residues" evidence="15">
    <location>
        <begin position="39"/>
        <end position="57"/>
    </location>
</feature>
<dbReference type="GO" id="GO:0016323">
    <property type="term" value="C:basolateral plasma membrane"/>
    <property type="evidence" value="ECO:0007669"/>
    <property type="project" value="UniProtKB-SubCell"/>
</dbReference>
<dbReference type="GO" id="GO:0008509">
    <property type="term" value="F:monoatomic anion transmembrane transporter activity"/>
    <property type="evidence" value="ECO:0007669"/>
    <property type="project" value="InterPro"/>
</dbReference>
<keyword evidence="11" id="KW-1015">Disulfide bond</keyword>
<keyword evidence="8" id="KW-0915">Sodium</keyword>
<dbReference type="NCBIfam" id="TIGR00834">
    <property type="entry name" value="ae"/>
    <property type="match status" value="1"/>
</dbReference>
<accession>A0A8D0APN5</accession>
<evidence type="ECO:0000259" key="16">
    <source>
        <dbReference type="Pfam" id="PF00955"/>
    </source>
</evidence>
<dbReference type="Pfam" id="PF07565">
    <property type="entry name" value="Band_3_cyto"/>
    <property type="match status" value="1"/>
</dbReference>
<reference evidence="18" key="2">
    <citation type="submission" date="2025-09" db="UniProtKB">
        <authorList>
            <consortium name="Ensembl"/>
        </authorList>
    </citation>
    <scope>IDENTIFICATION</scope>
</reference>
<dbReference type="InterPro" id="IPR003024">
    <property type="entry name" value="Na/HCO3_transpt"/>
</dbReference>
<dbReference type="InterPro" id="IPR011531">
    <property type="entry name" value="HCO3_transpt-like_TM_dom"/>
</dbReference>
<evidence type="ECO:0000256" key="3">
    <source>
        <dbReference type="ARBA" id="ARBA00010993"/>
    </source>
</evidence>
<gene>
    <name evidence="18" type="primary">LOC116044478</name>
</gene>
<dbReference type="FunFam" id="3.40.930.10:FF:000001">
    <property type="entry name" value="Anion exchange protein"/>
    <property type="match status" value="1"/>
</dbReference>
<dbReference type="PANTHER" id="PTHR11453">
    <property type="entry name" value="ANION EXCHANGE PROTEIN"/>
    <property type="match status" value="1"/>
</dbReference>
<feature type="transmembrane region" description="Helical" evidence="14">
    <location>
        <begin position="567"/>
        <end position="589"/>
    </location>
</feature>
<evidence type="ECO:0000313" key="18">
    <source>
        <dbReference type="Ensembl" id="ENSSLUP00000057402.1"/>
    </source>
</evidence>
<feature type="transmembrane region" description="Helical" evidence="14">
    <location>
        <begin position="495"/>
        <end position="518"/>
    </location>
</feature>
<protein>
    <recommendedName>
        <fullName evidence="14">Anion exchange protein</fullName>
    </recommendedName>
</protein>
<feature type="transmembrane region" description="Helical" evidence="14">
    <location>
        <begin position="461"/>
        <end position="483"/>
    </location>
</feature>
<keyword evidence="4 14" id="KW-0813">Transport</keyword>
<evidence type="ECO:0000313" key="19">
    <source>
        <dbReference type="Proteomes" id="UP000694568"/>
    </source>
</evidence>
<dbReference type="PANTHER" id="PTHR11453:SF113">
    <property type="entry name" value="ANION EXCHANGE PROTEIN"/>
    <property type="match status" value="1"/>
</dbReference>
<dbReference type="Gene3D" id="1.10.287.570">
    <property type="entry name" value="Helical hairpin bin"/>
    <property type="match status" value="1"/>
</dbReference>
<dbReference type="SUPFAM" id="SSF55804">
    <property type="entry name" value="Phoshotransferase/anion transport protein"/>
    <property type="match status" value="1"/>
</dbReference>
<dbReference type="GO" id="GO:0005452">
    <property type="term" value="F:solute:inorganic anion antiporter activity"/>
    <property type="evidence" value="ECO:0007669"/>
    <property type="project" value="InterPro"/>
</dbReference>
<dbReference type="InterPro" id="IPR013769">
    <property type="entry name" value="Band3_cytoplasmic_dom"/>
</dbReference>
<evidence type="ECO:0000256" key="7">
    <source>
        <dbReference type="ARBA" id="ARBA00022989"/>
    </source>
</evidence>
<dbReference type="InterPro" id="IPR016152">
    <property type="entry name" value="PTrfase/Anion_transptr"/>
</dbReference>
<feature type="transmembrane region" description="Helical" evidence="14">
    <location>
        <begin position="862"/>
        <end position="884"/>
    </location>
</feature>
<feature type="compositionally biased region" description="Polar residues" evidence="15">
    <location>
        <begin position="236"/>
        <end position="251"/>
    </location>
</feature>
<dbReference type="Gene3D" id="3.40.930.10">
    <property type="entry name" value="Mannitol-specific EII, Chain A"/>
    <property type="match status" value="1"/>
</dbReference>
<reference evidence="18" key="1">
    <citation type="submission" date="2025-08" db="UniProtKB">
        <authorList>
            <consortium name="Ensembl"/>
        </authorList>
    </citation>
    <scope>IDENTIFICATION</scope>
</reference>
<dbReference type="PRINTS" id="PR01231">
    <property type="entry name" value="HCO3TRNSPORT"/>
</dbReference>
<sequence>MRRQWWTVGGTRSMLNTNFEKEELEGHRTLYIGVHVPLGRRSHRRHRHHGHRHRKRSKERDSTADDGRESPSHTDTPAQRVQFLLGTEDGDEEHIPHALFTELDEICLREGEDAEWKETARWLKFEEDVEDGGERWSKPYVATLSLHSLFELRSCIMNGTVMLDMRANSLEEIADMVLDQHELSGSVGQDARRRIREALLKQHHHQNHKKLANRIPIVRSFADIGKKQSEPHSMDKNGQTVSPQSQPANNEGKQDVSRENSAVDFSKIDLHFMKKIPPGAEASNVLVGELEFLDRPVVAFVRLAPAVLLNGLAEVPITTRFLFILLGPLGKGPQYHEIGRSIATLMTDEIFHDVAYKAKDRNDLVAGIDEFLDQVTVLPPGEWDPSIRIEPPKNVPSQEKRKIPPVPNGVTDLGESEEHGGHGGPELQRTGKFFGGFFMDIKRKAPHYLSDYTDAVSLQCLASFLFLYCACMSPVITFGGLLGEATEGRVSAIESLFGASMTGIAYSIFAGQPLTILGSTGPVLVFEKILFKFCKEYGLSYLSLRACIGLWTAFFCLLLVATDASSLVCYITRFTEEAFASLICIIFIYEALEKLIHLGTHYPINKNNNLQKLTQYSCACVEPIDPSNETLQYWEERNITSSQVNWTMLEVNECEMFHGEFVGSACGPHGPYIPDVLFWCVVLFFSTVFMSAFLKEFKTSRYFPTKVRAIISDFAVFITILIMVLVDYALGIPSPKLQVPNKFKPTRDDRGWLINPVGPNPWWTTIITFLPALLCTILIFMDQQITAVIINRKEHKLKKGCGYHLDLFVVGVMLGVCSVMGLPWFVAATVLSISHVNSLKLESECSAPGEQPKFLGIREQRFTGLMIFTLMGCSVFMTSVLKFIPMPVLYGVFLYMGASSLRGIQFFDRLRLYGMPAKHQPDFIYLRHVPLRKVHLFTIIQLTCLVLLWVIKTSKAAIVFPMMVLALVFIRKLLDFIFTKRELSWLDDLMPEWKKKKLEDAAEEEEHSIIAEEEGIVQVQMEGPYKSDPATVNITDEMSKGSFGGVWKSVSPGEKEPSAKSSPS</sequence>
<dbReference type="InterPro" id="IPR003020">
    <property type="entry name" value="HCO3_transpt_euk"/>
</dbReference>
<keyword evidence="7 14" id="KW-1133">Transmembrane helix</keyword>
<feature type="transmembrane region" description="Helical" evidence="14">
    <location>
        <begin position="802"/>
        <end position="826"/>
    </location>
</feature>
<evidence type="ECO:0000256" key="12">
    <source>
        <dbReference type="ARBA" id="ARBA00023180"/>
    </source>
</evidence>
<evidence type="ECO:0000256" key="6">
    <source>
        <dbReference type="ARBA" id="ARBA00022692"/>
    </source>
</evidence>
<evidence type="ECO:0000256" key="5">
    <source>
        <dbReference type="ARBA" id="ARBA00022475"/>
    </source>
</evidence>
<evidence type="ECO:0000256" key="8">
    <source>
        <dbReference type="ARBA" id="ARBA00023053"/>
    </source>
</evidence>
<dbReference type="GO" id="GO:0008510">
    <property type="term" value="F:sodium:bicarbonate symporter activity"/>
    <property type="evidence" value="ECO:0007669"/>
    <property type="project" value="TreeGrafter"/>
</dbReference>
<keyword evidence="19" id="KW-1185">Reference proteome</keyword>
<keyword evidence="9 14" id="KW-0406">Ion transport</keyword>
<evidence type="ECO:0000256" key="4">
    <source>
        <dbReference type="ARBA" id="ARBA00022448"/>
    </source>
</evidence>
<feature type="region of interest" description="Disordered" evidence="15">
    <location>
        <begin position="1042"/>
        <end position="1064"/>
    </location>
</feature>
<feature type="domain" description="Band 3 cytoplasmic" evidence="17">
    <location>
        <begin position="97"/>
        <end position="385"/>
    </location>
</feature>
<feature type="transmembrane region" description="Helical" evidence="14">
    <location>
        <begin position="957"/>
        <end position="974"/>
    </location>
</feature>
<evidence type="ECO:0000256" key="9">
    <source>
        <dbReference type="ARBA" id="ARBA00023065"/>
    </source>
</evidence>
<dbReference type="Pfam" id="PF00955">
    <property type="entry name" value="HCO3_cotransp"/>
    <property type="match status" value="1"/>
</dbReference>
<evidence type="ECO:0000256" key="1">
    <source>
        <dbReference type="ARBA" id="ARBA00004221"/>
    </source>
</evidence>
<dbReference type="Ensembl" id="ENSSLUT00000059068.1">
    <property type="protein sequence ID" value="ENSSLUP00000057402.1"/>
    <property type="gene ID" value="ENSSLUG00000023255.1"/>
</dbReference>
<keyword evidence="13" id="KW-0739">Sodium transport</keyword>
<feature type="transmembrane region" description="Helical" evidence="14">
    <location>
        <begin position="538"/>
        <end position="560"/>
    </location>
</feature>
<keyword evidence="12" id="KW-0325">Glycoprotein</keyword>
<dbReference type="GeneTree" id="ENSGT00940000156972"/>
<keyword evidence="10 14" id="KW-0472">Membrane</keyword>
<feature type="region of interest" description="Disordered" evidence="15">
    <location>
        <begin position="386"/>
        <end position="427"/>
    </location>
</feature>
<feature type="transmembrane region" description="Helical" evidence="14">
    <location>
        <begin position="676"/>
        <end position="694"/>
    </location>
</feature>
<feature type="compositionally biased region" description="Basic and acidic residues" evidence="15">
    <location>
        <begin position="58"/>
        <end position="72"/>
    </location>
</feature>
<dbReference type="GO" id="GO:0016324">
    <property type="term" value="C:apical plasma membrane"/>
    <property type="evidence" value="ECO:0007669"/>
    <property type="project" value="UniProtKB-SubCell"/>
</dbReference>
<keyword evidence="5" id="KW-1003">Cell membrane</keyword>
<feature type="transmembrane region" description="Helical" evidence="14">
    <location>
        <begin position="934"/>
        <end position="951"/>
    </location>
</feature>
<dbReference type="GO" id="GO:0051453">
    <property type="term" value="P:regulation of intracellular pH"/>
    <property type="evidence" value="ECO:0007669"/>
    <property type="project" value="TreeGrafter"/>
</dbReference>
<feature type="transmembrane region" description="Helical" evidence="14">
    <location>
        <begin position="762"/>
        <end position="781"/>
    </location>
</feature>
<feature type="domain" description="Bicarbonate transporter-like transmembrane" evidence="16">
    <location>
        <begin position="432"/>
        <end position="991"/>
    </location>
</feature>
<dbReference type="FunFam" id="1.10.287.570:FF:000001">
    <property type="entry name" value="Anion exchange protein"/>
    <property type="match status" value="1"/>
</dbReference>
<evidence type="ECO:0000256" key="15">
    <source>
        <dbReference type="SAM" id="MobiDB-lite"/>
    </source>
</evidence>
<dbReference type="PRINTS" id="PR01232">
    <property type="entry name" value="NAHCO3TRSPRT"/>
</dbReference>
<evidence type="ECO:0000256" key="2">
    <source>
        <dbReference type="ARBA" id="ARBA00004554"/>
    </source>
</evidence>
<dbReference type="AlphaFoldDB" id="A0A8D0APN5"/>
<feature type="transmembrane region" description="Helical" evidence="14">
    <location>
        <begin position="714"/>
        <end position="732"/>
    </location>
</feature>
<keyword evidence="6 14" id="KW-0812">Transmembrane</keyword>